<dbReference type="AlphaFoldDB" id="W9CCE7"/>
<comment type="caution">
    <text evidence="2">The sequence shown here is derived from an EMBL/GenBank/DDBJ whole genome shotgun (WGS) entry which is preliminary data.</text>
</comment>
<proteinExistence type="predicted"/>
<accession>W9CCE7</accession>
<dbReference type="EMBL" id="AYSA01000307">
    <property type="protein sequence ID" value="ESZ93536.1"/>
    <property type="molecule type" value="Genomic_DNA"/>
</dbReference>
<name>W9CCE7_SCLBF</name>
<evidence type="ECO:0000313" key="2">
    <source>
        <dbReference type="EMBL" id="ESZ93536.1"/>
    </source>
</evidence>
<evidence type="ECO:0000256" key="1">
    <source>
        <dbReference type="SAM" id="Phobius"/>
    </source>
</evidence>
<reference evidence="2 3" key="1">
    <citation type="journal article" date="2014" name="Genome Announc.">
        <title>Draft genome sequence of Sclerotinia borealis, a psychrophilic plant pathogenic fungus.</title>
        <authorList>
            <person name="Mardanov A.V."/>
            <person name="Beletsky A.V."/>
            <person name="Kadnikov V.V."/>
            <person name="Ignatov A.N."/>
            <person name="Ravin N.V."/>
        </authorList>
    </citation>
    <scope>NUCLEOTIDE SEQUENCE [LARGE SCALE GENOMIC DNA]</scope>
    <source>
        <strain evidence="3">F-4157</strain>
    </source>
</reference>
<keyword evidence="1" id="KW-0812">Transmembrane</keyword>
<dbReference type="OrthoDB" id="3556566at2759"/>
<dbReference type="HOGENOM" id="CLU_2832637_0_0_1"/>
<organism evidence="2 3">
    <name type="scientific">Sclerotinia borealis (strain F-4128)</name>
    <dbReference type="NCBI Taxonomy" id="1432307"/>
    <lineage>
        <taxon>Eukaryota</taxon>
        <taxon>Fungi</taxon>
        <taxon>Dikarya</taxon>
        <taxon>Ascomycota</taxon>
        <taxon>Pezizomycotina</taxon>
        <taxon>Leotiomycetes</taxon>
        <taxon>Helotiales</taxon>
        <taxon>Sclerotiniaceae</taxon>
        <taxon>Sclerotinia</taxon>
    </lineage>
</organism>
<sequence length="66" mass="7272">MQTNQIIALLLSFVFVLMFVMIFVTMRLVNIFAHKIADAESNLRADRTVDGDDGVTAITEPATTIA</sequence>
<feature type="transmembrane region" description="Helical" evidence="1">
    <location>
        <begin position="6"/>
        <end position="26"/>
    </location>
</feature>
<keyword evidence="1" id="KW-1133">Transmembrane helix</keyword>
<keyword evidence="3" id="KW-1185">Reference proteome</keyword>
<dbReference type="Proteomes" id="UP000019487">
    <property type="component" value="Unassembled WGS sequence"/>
</dbReference>
<gene>
    <name evidence="2" type="ORF">SBOR_6078</name>
</gene>
<keyword evidence="1" id="KW-0472">Membrane</keyword>
<protein>
    <submittedName>
        <fullName evidence="2">Uncharacterized protein</fullName>
    </submittedName>
</protein>
<evidence type="ECO:0000313" key="3">
    <source>
        <dbReference type="Proteomes" id="UP000019487"/>
    </source>
</evidence>